<proteinExistence type="predicted"/>
<reference evidence="2 3" key="1">
    <citation type="submission" date="2021-08" db="EMBL/GenBank/DDBJ databases">
        <authorList>
            <person name="Tuo L."/>
        </authorList>
    </citation>
    <scope>NUCLEOTIDE SEQUENCE [LARGE SCALE GENOMIC DNA]</scope>
    <source>
        <strain evidence="2 3">JCM 31229</strain>
    </source>
</reference>
<keyword evidence="1" id="KW-0732">Signal</keyword>
<keyword evidence="3" id="KW-1185">Reference proteome</keyword>
<evidence type="ECO:0000313" key="3">
    <source>
        <dbReference type="Proteomes" id="UP000706039"/>
    </source>
</evidence>
<organism evidence="2 3">
    <name type="scientific">Sphingomonas colocasiae</name>
    <dbReference type="NCBI Taxonomy" id="1848973"/>
    <lineage>
        <taxon>Bacteria</taxon>
        <taxon>Pseudomonadati</taxon>
        <taxon>Pseudomonadota</taxon>
        <taxon>Alphaproteobacteria</taxon>
        <taxon>Sphingomonadales</taxon>
        <taxon>Sphingomonadaceae</taxon>
        <taxon>Sphingomonas</taxon>
    </lineage>
</organism>
<gene>
    <name evidence="2" type="ORF">K7G82_12625</name>
</gene>
<sequence>MKRLARLSALSLLAVCATSASARPHEGPARLGQRVYVDGITVRPDRVIEDSRCPANADCIWAGRVVLRATVTGGRWKRTFDLIPGKPVRVADGALTLVSVAPDKMIGRIKPRDYRFRFKFDGGF</sequence>
<dbReference type="Proteomes" id="UP000706039">
    <property type="component" value="Unassembled WGS sequence"/>
</dbReference>
<feature type="signal peptide" evidence="1">
    <location>
        <begin position="1"/>
        <end position="22"/>
    </location>
</feature>
<protein>
    <submittedName>
        <fullName evidence="2">Uncharacterized protein</fullName>
    </submittedName>
</protein>
<name>A0ABS7PRX1_9SPHN</name>
<feature type="chain" id="PRO_5045718842" evidence="1">
    <location>
        <begin position="23"/>
        <end position="124"/>
    </location>
</feature>
<evidence type="ECO:0000256" key="1">
    <source>
        <dbReference type="SAM" id="SignalP"/>
    </source>
</evidence>
<comment type="caution">
    <text evidence="2">The sequence shown here is derived from an EMBL/GenBank/DDBJ whole genome shotgun (WGS) entry which is preliminary data.</text>
</comment>
<accession>A0ABS7PRX1</accession>
<dbReference type="EMBL" id="JAINVV010000004">
    <property type="protein sequence ID" value="MBY8823142.1"/>
    <property type="molecule type" value="Genomic_DNA"/>
</dbReference>
<dbReference type="RefSeq" id="WP_222990163.1">
    <property type="nucleotide sequence ID" value="NZ_JAINVV010000004.1"/>
</dbReference>
<evidence type="ECO:0000313" key="2">
    <source>
        <dbReference type="EMBL" id="MBY8823142.1"/>
    </source>
</evidence>